<reference evidence="2" key="1">
    <citation type="submission" date="2021-01" db="EMBL/GenBank/DDBJ databases">
        <title>Whole genome shotgun sequence of Virgisporangium aurantiacum NBRC 16421.</title>
        <authorList>
            <person name="Komaki H."/>
            <person name="Tamura T."/>
        </authorList>
    </citation>
    <scope>NUCLEOTIDE SEQUENCE</scope>
    <source>
        <strain evidence="2">NBRC 16421</strain>
    </source>
</reference>
<keyword evidence="3" id="KW-1185">Reference proteome</keyword>
<accession>A0A8J3Z2H5</accession>
<dbReference type="Pfam" id="PF01636">
    <property type="entry name" value="APH"/>
    <property type="match status" value="1"/>
</dbReference>
<proteinExistence type="predicted"/>
<dbReference type="Proteomes" id="UP000612585">
    <property type="component" value="Unassembled WGS sequence"/>
</dbReference>
<dbReference type="RefSeq" id="WP_203994636.1">
    <property type="nucleotide sequence ID" value="NZ_BOPG01000024.1"/>
</dbReference>
<dbReference type="InterPro" id="IPR002575">
    <property type="entry name" value="Aminoglycoside_PTrfase"/>
</dbReference>
<feature type="domain" description="Aminoglycoside phosphotransferase" evidence="1">
    <location>
        <begin position="48"/>
        <end position="221"/>
    </location>
</feature>
<name>A0A8J3Z2H5_9ACTN</name>
<dbReference type="Gene3D" id="3.90.1200.10">
    <property type="match status" value="1"/>
</dbReference>
<dbReference type="AlphaFoldDB" id="A0A8J3Z2H5"/>
<organism evidence="2 3">
    <name type="scientific">Virgisporangium aurantiacum</name>
    <dbReference type="NCBI Taxonomy" id="175570"/>
    <lineage>
        <taxon>Bacteria</taxon>
        <taxon>Bacillati</taxon>
        <taxon>Actinomycetota</taxon>
        <taxon>Actinomycetes</taxon>
        <taxon>Micromonosporales</taxon>
        <taxon>Micromonosporaceae</taxon>
        <taxon>Virgisporangium</taxon>
    </lineage>
</organism>
<dbReference type="EMBL" id="BOPG01000024">
    <property type="protein sequence ID" value="GIJ56374.1"/>
    <property type="molecule type" value="Genomic_DNA"/>
</dbReference>
<gene>
    <name evidence="2" type="ORF">Vau01_038900</name>
</gene>
<comment type="caution">
    <text evidence="2">The sequence shown here is derived from an EMBL/GenBank/DDBJ whole genome shotgun (WGS) entry which is preliminary data.</text>
</comment>
<dbReference type="SUPFAM" id="SSF56112">
    <property type="entry name" value="Protein kinase-like (PK-like)"/>
    <property type="match status" value="1"/>
</dbReference>
<evidence type="ECO:0000313" key="3">
    <source>
        <dbReference type="Proteomes" id="UP000612585"/>
    </source>
</evidence>
<sequence length="303" mass="32955">MTGVEGRFNEAAMWQALTNIADQIGADYTDAHLLRLTNNAVFALPAAGVVVRITRTHRLHARAHKVAALGAWFEEVDAPTIRLADGIEQPVADGNLLATVWRYVKPHEPSPDACDLGTALHAFHGLGVPPLPLPEWDPIGDARSRITDAEDLDDDDRDYLLAWCDRLEPRLTEFAASVQPGLVHGDAHEGNLLRDATGRVLLCDFDATCTGPWQVDLAPAPANEARFGPYGGHSKLAAAYGYDITQDPAWPILQQARELKMIAAAAPLLASAPGVAAEFQLRLESVRTDDHTVRWTSFGDLPR</sequence>
<protein>
    <submittedName>
        <fullName evidence="2">Aminoglycoside phosphotransferase</fullName>
    </submittedName>
</protein>
<evidence type="ECO:0000313" key="2">
    <source>
        <dbReference type="EMBL" id="GIJ56374.1"/>
    </source>
</evidence>
<dbReference type="InterPro" id="IPR011009">
    <property type="entry name" value="Kinase-like_dom_sf"/>
</dbReference>
<evidence type="ECO:0000259" key="1">
    <source>
        <dbReference type="Pfam" id="PF01636"/>
    </source>
</evidence>